<proteinExistence type="inferred from homology"/>
<name>A0A445MXY7_9BACT</name>
<gene>
    <name evidence="5" type="primary">ubiD</name>
    <name evidence="5" type="ORF">PITCH_A2230002</name>
</gene>
<dbReference type="NCBIfam" id="TIGR00148">
    <property type="entry name" value="UbiD family decarboxylase"/>
    <property type="match status" value="1"/>
</dbReference>
<dbReference type="AlphaFoldDB" id="A0A445MXY7"/>
<dbReference type="PANTHER" id="PTHR30108:SF21">
    <property type="entry name" value="4-HYDROXYBENZOATE DECARBOXYLASE"/>
    <property type="match status" value="1"/>
</dbReference>
<dbReference type="InterPro" id="IPR002830">
    <property type="entry name" value="UbiD"/>
</dbReference>
<dbReference type="SUPFAM" id="SSF143968">
    <property type="entry name" value="UbiD C-terminal domain-like"/>
    <property type="match status" value="1"/>
</dbReference>
<dbReference type="InterPro" id="IPR048304">
    <property type="entry name" value="UbiD_Rift_dom"/>
</dbReference>
<evidence type="ECO:0000256" key="1">
    <source>
        <dbReference type="ARBA" id="ARBA00010021"/>
    </source>
</evidence>
<accession>A0A445MXY7</accession>
<organism evidence="5">
    <name type="scientific">uncultured Desulfobacterium sp</name>
    <dbReference type="NCBI Taxonomy" id="201089"/>
    <lineage>
        <taxon>Bacteria</taxon>
        <taxon>Pseudomonadati</taxon>
        <taxon>Thermodesulfobacteriota</taxon>
        <taxon>Desulfobacteria</taxon>
        <taxon>Desulfobacterales</taxon>
        <taxon>Desulfobacteriaceae</taxon>
        <taxon>Desulfobacterium</taxon>
        <taxon>environmental samples</taxon>
    </lineage>
</organism>
<feature type="domain" description="3-octaprenyl-4-hydroxybenzoate carboxy-lyase-like Rift-related" evidence="2">
    <location>
        <begin position="99"/>
        <end position="290"/>
    </location>
</feature>
<reference evidence="5" key="1">
    <citation type="submission" date="2018-01" db="EMBL/GenBank/DDBJ databases">
        <authorList>
            <person name="Regsiter A."/>
            <person name="William W."/>
        </authorList>
    </citation>
    <scope>NUCLEOTIDE SEQUENCE</scope>
    <source>
        <strain evidence="5">TRIP AH-1</strain>
    </source>
</reference>
<evidence type="ECO:0000259" key="2">
    <source>
        <dbReference type="Pfam" id="PF01977"/>
    </source>
</evidence>
<sequence length="450" mass="49753">MSFQFRNFLDVLNKGGDLIEFEKELSPRFEIPAAIKYVNNRENKAVLFKKVNGYPGIMVVGNLLGHKRRLAQCLNCHPDCIVEEYLKRRNPPIKPLIVESGPVKDVIIKDIDIQKTLPVATHHAEDAGPYITCGITVAKHPETGIRGMGVHRIQVKGKNKIGIFLATPPLSEFLRVAEEKNMPLEIATVIGADPLTFFSAVTRAPEGVDKFDIAGGLANAPIELVKTEGGTLEIPANAEIVLEGSVIPGIRESEGPFGESTGYYFAYENPVAEINCITHRKNPIYQGLVPFTSEEDVLLNVSWEAEFLRTIQDQYPQVKKVHLKASTLGISAVIQMCNEREGLSREILNKFFDINPFAKVVVIVDDDVDVEDPGEVDWAIATRVSSISDIMVIPDSPGMPIDPSVGDNGLVVKVGIDAVKPFDHIDKFRKIDFPKDVKEKIWSMMKEAAC</sequence>
<evidence type="ECO:0000259" key="4">
    <source>
        <dbReference type="Pfam" id="PF20696"/>
    </source>
</evidence>
<dbReference type="EMBL" id="OJIN01000139">
    <property type="protein sequence ID" value="SPD74293.1"/>
    <property type="molecule type" value="Genomic_DNA"/>
</dbReference>
<dbReference type="PANTHER" id="PTHR30108">
    <property type="entry name" value="3-OCTAPRENYL-4-HYDROXYBENZOATE CARBOXY-LYASE-RELATED"/>
    <property type="match status" value="1"/>
</dbReference>
<dbReference type="SUPFAM" id="SSF50475">
    <property type="entry name" value="FMN-binding split barrel"/>
    <property type="match status" value="1"/>
</dbReference>
<dbReference type="Pfam" id="PF20695">
    <property type="entry name" value="UbiD_N"/>
    <property type="match status" value="1"/>
</dbReference>
<feature type="domain" description="3-octaprenyl-4-hydroxybenzoate carboxy-lyase-like C-terminal" evidence="4">
    <location>
        <begin position="304"/>
        <end position="418"/>
    </location>
</feature>
<dbReference type="Gene3D" id="3.40.1670.10">
    <property type="entry name" value="UbiD C-terminal domain-like"/>
    <property type="match status" value="1"/>
</dbReference>
<evidence type="ECO:0000259" key="3">
    <source>
        <dbReference type="Pfam" id="PF20695"/>
    </source>
</evidence>
<dbReference type="EC" id="4.1.1.-" evidence="5"/>
<evidence type="ECO:0000313" key="5">
    <source>
        <dbReference type="EMBL" id="SPD74293.1"/>
    </source>
</evidence>
<comment type="similarity">
    <text evidence="1">Belongs to the UbiD family.</text>
</comment>
<protein>
    <submittedName>
        <fullName evidence="5">UbiD family decarboxylase</fullName>
        <ecNumber evidence="5">4.1.1.-</ecNumber>
    </submittedName>
</protein>
<dbReference type="InterPro" id="IPR049381">
    <property type="entry name" value="UbiD-like_C"/>
</dbReference>
<keyword evidence="5" id="KW-0456">Lyase</keyword>
<dbReference type="Pfam" id="PF01977">
    <property type="entry name" value="UbiD"/>
    <property type="match status" value="1"/>
</dbReference>
<feature type="domain" description="3-octaprenyl-4-hydroxybenzoate carboxy-lyase-like N-terminal" evidence="3">
    <location>
        <begin position="9"/>
        <end position="88"/>
    </location>
</feature>
<dbReference type="GO" id="GO:0005737">
    <property type="term" value="C:cytoplasm"/>
    <property type="evidence" value="ECO:0007669"/>
    <property type="project" value="TreeGrafter"/>
</dbReference>
<dbReference type="InterPro" id="IPR049383">
    <property type="entry name" value="UbiD-like_N"/>
</dbReference>
<dbReference type="GO" id="GO:0016831">
    <property type="term" value="F:carboxy-lyase activity"/>
    <property type="evidence" value="ECO:0007669"/>
    <property type="project" value="InterPro"/>
</dbReference>
<dbReference type="Pfam" id="PF20696">
    <property type="entry name" value="UbiD_C"/>
    <property type="match status" value="1"/>
</dbReference>